<organism evidence="2 3">
    <name type="scientific">Massilia rubra</name>
    <dbReference type="NCBI Taxonomy" id="2607910"/>
    <lineage>
        <taxon>Bacteria</taxon>
        <taxon>Pseudomonadati</taxon>
        <taxon>Pseudomonadota</taxon>
        <taxon>Betaproteobacteria</taxon>
        <taxon>Burkholderiales</taxon>
        <taxon>Oxalobacteraceae</taxon>
        <taxon>Telluria group</taxon>
        <taxon>Massilia</taxon>
    </lineage>
</organism>
<dbReference type="EMBL" id="VUYU01000008">
    <property type="protein sequence ID" value="NHZ34700.1"/>
    <property type="molecule type" value="Genomic_DNA"/>
</dbReference>
<gene>
    <name evidence="2" type="ORF">F0185_14015</name>
</gene>
<evidence type="ECO:0000313" key="3">
    <source>
        <dbReference type="Proteomes" id="UP000785613"/>
    </source>
</evidence>
<feature type="chain" id="PRO_5047229282" evidence="1">
    <location>
        <begin position="35"/>
        <end position="165"/>
    </location>
</feature>
<protein>
    <submittedName>
        <fullName evidence="2">Uncharacterized protein</fullName>
    </submittedName>
</protein>
<dbReference type="Proteomes" id="UP000785613">
    <property type="component" value="Unassembled WGS sequence"/>
</dbReference>
<evidence type="ECO:0000313" key="2">
    <source>
        <dbReference type="EMBL" id="NHZ34700.1"/>
    </source>
</evidence>
<feature type="signal peptide" evidence="1">
    <location>
        <begin position="1"/>
        <end position="34"/>
    </location>
</feature>
<accession>A0ABX0LKH8</accession>
<comment type="caution">
    <text evidence="2">The sequence shown here is derived from an EMBL/GenBank/DDBJ whole genome shotgun (WGS) entry which is preliminary data.</text>
</comment>
<proteinExistence type="predicted"/>
<dbReference type="RefSeq" id="WP_167225419.1">
    <property type="nucleotide sequence ID" value="NZ_VUYU01000008.1"/>
</dbReference>
<reference evidence="2 3" key="1">
    <citation type="submission" date="2019-09" db="EMBL/GenBank/DDBJ databases">
        <title>Taxonomy of Antarctic Massilia spp.: description of Massilia rubra sp. nov., Massilia aquatica sp. nov., Massilia mucilaginosa sp. nov., Massilia frigida sp. nov. isolated from streams, lakes and regoliths.</title>
        <authorList>
            <person name="Holochova P."/>
            <person name="Sedlacek I."/>
            <person name="Kralova S."/>
            <person name="Maslanova I."/>
            <person name="Busse H.-J."/>
            <person name="Stankova E."/>
            <person name="Vrbovska V."/>
            <person name="Kovarovic V."/>
            <person name="Bartak M."/>
            <person name="Svec P."/>
            <person name="Pantucek R."/>
        </authorList>
    </citation>
    <scope>NUCLEOTIDE SEQUENCE [LARGE SCALE GENOMIC DNA]</scope>
    <source>
        <strain evidence="2 3">CCM 8692</strain>
    </source>
</reference>
<evidence type="ECO:0000256" key="1">
    <source>
        <dbReference type="SAM" id="SignalP"/>
    </source>
</evidence>
<keyword evidence="1" id="KW-0732">Signal</keyword>
<sequence length="165" mass="18278">MLDANFFEVILVKTRVTLATCFFAFSTLATSALAGESGCAQQLDEQMREMQAMVSGYAGSVTYKKLMDRAMQCMNSGTCGKADLLIGAQEIMLDETVIGLQREKLAVLKKFLVQQKTKPNSNDPCELMRSFPPVLEQIKALNEKQIEKFQELSSSMFMPIGGQSK</sequence>
<keyword evidence="3" id="KW-1185">Reference proteome</keyword>
<name>A0ABX0LKH8_9BURK</name>